<keyword evidence="1" id="KW-1133">Transmembrane helix</keyword>
<accession>A0AAJ8DZP6</accession>
<reference evidence="2" key="2">
    <citation type="submission" date="2025-08" db="UniProtKB">
        <authorList>
            <consortium name="RefSeq"/>
        </authorList>
    </citation>
    <scope>IDENTIFICATION</scope>
</reference>
<organism evidence="2">
    <name type="scientific">Aspergillus niger</name>
    <dbReference type="NCBI Taxonomy" id="5061"/>
    <lineage>
        <taxon>Eukaryota</taxon>
        <taxon>Fungi</taxon>
        <taxon>Dikarya</taxon>
        <taxon>Ascomycota</taxon>
        <taxon>Pezizomycotina</taxon>
        <taxon>Eurotiomycetes</taxon>
        <taxon>Eurotiomycetidae</taxon>
        <taxon>Eurotiales</taxon>
        <taxon>Aspergillaceae</taxon>
        <taxon>Aspergillus</taxon>
        <taxon>Aspergillus subgen. Circumdati</taxon>
    </lineage>
</organism>
<dbReference type="RefSeq" id="XP_059602030.1">
    <property type="nucleotide sequence ID" value="XM_059743798.1"/>
</dbReference>
<dbReference type="VEuPathDB" id="FungiDB:An13g00793"/>
<dbReference type="GeneID" id="4986528"/>
<gene>
    <name evidence="2" type="ORF">An13g00793</name>
</gene>
<protein>
    <submittedName>
        <fullName evidence="2">Uncharacterized protein</fullName>
    </submittedName>
</protein>
<feature type="transmembrane region" description="Helical" evidence="1">
    <location>
        <begin position="12"/>
        <end position="33"/>
    </location>
</feature>
<reference evidence="2" key="1">
    <citation type="submission" date="2025-02" db="EMBL/GenBank/DDBJ databases">
        <authorList>
            <consortium name="NCBI Genome Project"/>
        </authorList>
    </citation>
    <scope>NUCLEOTIDE SEQUENCE</scope>
</reference>
<evidence type="ECO:0000313" key="2">
    <source>
        <dbReference type="RefSeq" id="XP_059602030.1"/>
    </source>
</evidence>
<keyword evidence="1" id="KW-0472">Membrane</keyword>
<evidence type="ECO:0000256" key="1">
    <source>
        <dbReference type="SAM" id="Phobius"/>
    </source>
</evidence>
<dbReference type="KEGG" id="ang:An13g00793"/>
<dbReference type="AlphaFoldDB" id="A0AAJ8DZP6"/>
<sequence>MGVDQHAQLDRFSLFLPFPYRVAVILLAGFWGWGVNLQYLLKANIGCPFPD</sequence>
<proteinExistence type="predicted"/>
<name>A0AAJ8DZP6_ASPNG</name>
<keyword evidence="1" id="KW-0812">Transmembrane</keyword>